<feature type="domain" description="HNH nuclease" evidence="1">
    <location>
        <begin position="58"/>
        <end position="87"/>
    </location>
</feature>
<protein>
    <submittedName>
        <fullName evidence="2">HNH nuclease</fullName>
    </submittedName>
</protein>
<evidence type="ECO:0000313" key="2">
    <source>
        <dbReference type="EMBL" id="CAB4163283.1"/>
    </source>
</evidence>
<dbReference type="InterPro" id="IPR016177">
    <property type="entry name" value="DNA-bd_dom_sf"/>
</dbReference>
<dbReference type="EMBL" id="LR796744">
    <property type="protein sequence ID" value="CAB4163283.1"/>
    <property type="molecule type" value="Genomic_DNA"/>
</dbReference>
<evidence type="ECO:0000259" key="1">
    <source>
        <dbReference type="Pfam" id="PF13392"/>
    </source>
</evidence>
<dbReference type="InterPro" id="IPR044925">
    <property type="entry name" value="His-Me_finger_sf"/>
</dbReference>
<proteinExistence type="predicted"/>
<dbReference type="GO" id="GO:0003677">
    <property type="term" value="F:DNA binding"/>
    <property type="evidence" value="ECO:0007669"/>
    <property type="project" value="InterPro"/>
</dbReference>
<gene>
    <name evidence="2" type="ORF">UFOVP810_11</name>
</gene>
<accession>A0A6J5NW88</accession>
<name>A0A6J5NW88_9CAUD</name>
<dbReference type="SUPFAM" id="SSF54060">
    <property type="entry name" value="His-Me finger endonucleases"/>
    <property type="match status" value="1"/>
</dbReference>
<organism evidence="2">
    <name type="scientific">uncultured Caudovirales phage</name>
    <dbReference type="NCBI Taxonomy" id="2100421"/>
    <lineage>
        <taxon>Viruses</taxon>
        <taxon>Duplodnaviria</taxon>
        <taxon>Heunggongvirae</taxon>
        <taxon>Uroviricota</taxon>
        <taxon>Caudoviricetes</taxon>
        <taxon>Peduoviridae</taxon>
        <taxon>Maltschvirus</taxon>
        <taxon>Maltschvirus maltsch</taxon>
    </lineage>
</organism>
<dbReference type="InterPro" id="IPR003615">
    <property type="entry name" value="HNH_nuc"/>
</dbReference>
<dbReference type="Pfam" id="PF13392">
    <property type="entry name" value="HNH_3"/>
    <property type="match status" value="1"/>
</dbReference>
<reference evidence="2" key="1">
    <citation type="submission" date="2020-04" db="EMBL/GenBank/DDBJ databases">
        <authorList>
            <person name="Chiriac C."/>
            <person name="Salcher M."/>
            <person name="Ghai R."/>
            <person name="Kavagutti S V."/>
        </authorList>
    </citation>
    <scope>NUCLEOTIDE SEQUENCE</scope>
</reference>
<dbReference type="Gene3D" id="3.90.75.20">
    <property type="match status" value="1"/>
</dbReference>
<dbReference type="SUPFAM" id="SSF54171">
    <property type="entry name" value="DNA-binding domain"/>
    <property type="match status" value="1"/>
</dbReference>
<sequence>MQLVPISNHPEPVFIDPEDWCGVRLYKWHHNNGYISTKLSAYAPTIRLHRFVLCINELPNGYEIDHINGNTFDNRKSNLRVVTHADNCRNRSAVDRFTKLPRGVTIRNGRYRSRVMYNYQNHWLGTFDTIEEAVYARASFINTKEAGTCS</sequence>